<dbReference type="Gene3D" id="1.10.287.610">
    <property type="entry name" value="Helix hairpin bin"/>
    <property type="match status" value="1"/>
</dbReference>
<dbReference type="PANTHER" id="PTHR12534:SF0">
    <property type="entry name" value="SMALL RIBOSOMAL SUBUNIT PROTEIN US2M"/>
    <property type="match status" value="1"/>
</dbReference>
<keyword evidence="2" id="KW-0689">Ribosomal protein</keyword>
<keyword evidence="2" id="KW-0496">Mitochondrion</keyword>
<evidence type="ECO:0000313" key="2">
    <source>
        <dbReference type="EMBL" id="QBX98578.1"/>
    </source>
</evidence>
<dbReference type="GO" id="GO:0006412">
    <property type="term" value="P:translation"/>
    <property type="evidence" value="ECO:0007669"/>
    <property type="project" value="InterPro"/>
</dbReference>
<dbReference type="GeneID" id="40351539"/>
<sequence length="256" mass="29642">MKEENSNPKTYSSFMNSLKGFDYKSLDLQSSYIYTKILEVRGHLGNPSLHRSQKSLSIGQKNGLWIYDGSVLRKSLIVAYTFLKYFKSQGGNVLVVNKEDSLKSAVKFFCNKMGFFHMQEKWMGGLLTNWTQADKQKTHFLKVQETHGNLLDQTGDRLYLKVKSRFKGIENMHKRPSLCIILDIQENNYAFKEALKLRIPVMAFVNTDDNLEGVDFPIFGANKSLLWVRWVFNFFLYCDSLEEGVGLKPFSKEKNR</sequence>
<dbReference type="Pfam" id="PF00318">
    <property type="entry name" value="Ribosomal_S2"/>
    <property type="match status" value="1"/>
</dbReference>
<dbReference type="HAMAP" id="MF_00291_B">
    <property type="entry name" value="Ribosomal_uS2_B"/>
    <property type="match status" value="1"/>
</dbReference>
<dbReference type="RefSeq" id="YP_009646681.1">
    <property type="nucleotide sequence ID" value="NC_042492.1"/>
</dbReference>
<keyword evidence="2" id="KW-0687">Ribonucleoprotein</keyword>
<dbReference type="SUPFAM" id="SSF52313">
    <property type="entry name" value="Ribosomal protein S2"/>
    <property type="match status" value="1"/>
</dbReference>
<accession>A0A4D6C5X5</accession>
<evidence type="ECO:0000256" key="1">
    <source>
        <dbReference type="ARBA" id="ARBA00006242"/>
    </source>
</evidence>
<dbReference type="GO" id="GO:0005763">
    <property type="term" value="C:mitochondrial small ribosomal subunit"/>
    <property type="evidence" value="ECO:0007669"/>
    <property type="project" value="TreeGrafter"/>
</dbReference>
<proteinExistence type="inferred from homology"/>
<dbReference type="InterPro" id="IPR005706">
    <property type="entry name" value="Ribosomal_uS2_bac/mit/plastid"/>
</dbReference>
<geneLocation type="mitochondrion" evidence="2"/>
<gene>
    <name evidence="2" type="primary">rps2</name>
</gene>
<dbReference type="PRINTS" id="PR00395">
    <property type="entry name" value="RIBOSOMALS2"/>
</dbReference>
<dbReference type="InterPro" id="IPR001865">
    <property type="entry name" value="Ribosomal_uS2"/>
</dbReference>
<reference evidence="2" key="1">
    <citation type="journal article" date="2019" name="Genome Biol. Evol.">
        <title>Tracing the Evolution of the Plastome and Mitogenome in the Chloropicophyceae Uncovered Convergent tRNA Gene Losses and a Variant Plastid Genetic Code.</title>
        <authorList>
            <person name="Turmel M."/>
            <person name="Dos Santos A.L."/>
            <person name="Otis C."/>
            <person name="Sergerie R."/>
            <person name="Lemieux C."/>
        </authorList>
    </citation>
    <scope>NUCLEOTIDE SEQUENCE</scope>
</reference>
<organism evidence="2">
    <name type="scientific">Chloropicon laureae</name>
    <dbReference type="NCBI Taxonomy" id="464258"/>
    <lineage>
        <taxon>Eukaryota</taxon>
        <taxon>Viridiplantae</taxon>
        <taxon>Chlorophyta</taxon>
        <taxon>Chloropicophyceae</taxon>
        <taxon>Chloropicales</taxon>
        <taxon>Chloropicaceae</taxon>
        <taxon>Chloropicon</taxon>
    </lineage>
</organism>
<dbReference type="GO" id="GO:0003735">
    <property type="term" value="F:structural constituent of ribosome"/>
    <property type="evidence" value="ECO:0007669"/>
    <property type="project" value="InterPro"/>
</dbReference>
<protein>
    <submittedName>
        <fullName evidence="2">Ribosomal protein S2</fullName>
    </submittedName>
</protein>
<dbReference type="PANTHER" id="PTHR12534">
    <property type="entry name" value="30S RIBOSOMAL PROTEIN S2 PROKARYOTIC AND ORGANELLAR"/>
    <property type="match status" value="1"/>
</dbReference>
<dbReference type="AlphaFoldDB" id="A0A4D6C5X5"/>
<dbReference type="EMBL" id="MK086001">
    <property type="protein sequence ID" value="QBX98578.1"/>
    <property type="molecule type" value="Genomic_DNA"/>
</dbReference>
<dbReference type="InterPro" id="IPR023591">
    <property type="entry name" value="Ribosomal_uS2_flav_dom_sf"/>
</dbReference>
<comment type="similarity">
    <text evidence="1">Belongs to the universal ribosomal protein uS2 family.</text>
</comment>
<dbReference type="NCBIfam" id="TIGR01011">
    <property type="entry name" value="rpsB_bact"/>
    <property type="match status" value="1"/>
</dbReference>
<name>A0A4D6C5X5_9CHLO</name>
<dbReference type="Gene3D" id="3.40.50.10490">
    <property type="entry name" value="Glucose-6-phosphate isomerase like protein, domain 1"/>
    <property type="match status" value="1"/>
</dbReference>